<evidence type="ECO:0000313" key="2">
    <source>
        <dbReference type="Proteomes" id="UP001234297"/>
    </source>
</evidence>
<reference evidence="1 2" key="1">
    <citation type="journal article" date="2022" name="Hortic Res">
        <title>A haplotype resolved chromosomal level avocado genome allows analysis of novel avocado genes.</title>
        <authorList>
            <person name="Nath O."/>
            <person name="Fletcher S.J."/>
            <person name="Hayward A."/>
            <person name="Shaw L.M."/>
            <person name="Masouleh A.K."/>
            <person name="Furtado A."/>
            <person name="Henry R.J."/>
            <person name="Mitter N."/>
        </authorList>
    </citation>
    <scope>NUCLEOTIDE SEQUENCE [LARGE SCALE GENOMIC DNA]</scope>
    <source>
        <strain evidence="2">cv. Hass</strain>
    </source>
</reference>
<sequence length="147" mass="16013">MVCEGAVKPGSHIGPALPIIRSGEPATRETNVQQARRNHHVSEFRSSSGVNGINTEFLHSRGDSIEVPNNFPGVIVRKWRGAQSLREYLGDEAPTFCDACFSRNYPVLHTDSKVKSVGDFVDDGLNGSVDAEWNEASADETPEEGTE</sequence>
<proteinExistence type="predicted"/>
<gene>
    <name evidence="1" type="ORF">MRB53_005667</name>
</gene>
<dbReference type="Proteomes" id="UP001234297">
    <property type="component" value="Chromosome 2"/>
</dbReference>
<protein>
    <submittedName>
        <fullName evidence="1">Uncharacterized protein</fullName>
    </submittedName>
</protein>
<keyword evidence="2" id="KW-1185">Reference proteome</keyword>
<dbReference type="EMBL" id="CM056810">
    <property type="protein sequence ID" value="KAJ8643919.1"/>
    <property type="molecule type" value="Genomic_DNA"/>
</dbReference>
<accession>A0ACC2MEZ5</accession>
<organism evidence="1 2">
    <name type="scientific">Persea americana</name>
    <name type="common">Avocado</name>
    <dbReference type="NCBI Taxonomy" id="3435"/>
    <lineage>
        <taxon>Eukaryota</taxon>
        <taxon>Viridiplantae</taxon>
        <taxon>Streptophyta</taxon>
        <taxon>Embryophyta</taxon>
        <taxon>Tracheophyta</taxon>
        <taxon>Spermatophyta</taxon>
        <taxon>Magnoliopsida</taxon>
        <taxon>Magnoliidae</taxon>
        <taxon>Laurales</taxon>
        <taxon>Lauraceae</taxon>
        <taxon>Persea</taxon>
    </lineage>
</organism>
<comment type="caution">
    <text evidence="1">The sequence shown here is derived from an EMBL/GenBank/DDBJ whole genome shotgun (WGS) entry which is preliminary data.</text>
</comment>
<evidence type="ECO:0000313" key="1">
    <source>
        <dbReference type="EMBL" id="KAJ8643919.1"/>
    </source>
</evidence>
<name>A0ACC2MEZ5_PERAE</name>